<feature type="signal peptide" evidence="1">
    <location>
        <begin position="1"/>
        <end position="21"/>
    </location>
</feature>
<evidence type="ECO:0008006" key="4">
    <source>
        <dbReference type="Google" id="ProtNLM"/>
    </source>
</evidence>
<dbReference type="AlphaFoldDB" id="A0A238YMW9"/>
<reference evidence="2 3" key="1">
    <citation type="submission" date="2017-06" db="EMBL/GenBank/DDBJ databases">
        <authorList>
            <person name="Kim H.J."/>
            <person name="Triplett B.A."/>
        </authorList>
    </citation>
    <scope>NUCLEOTIDE SEQUENCE [LARGE SCALE GENOMIC DNA]</scope>
    <source>
        <strain evidence="2 3">DSM 29150</strain>
    </source>
</reference>
<sequence length="254" mass="28728">MIRKKIGIIFLFLITVTFTKAQQFNSDNYVTMPKGTGTFVVNYGERDASFYMVFALFNNFELNIQTNLFKENVSNAIPNHFTTNIYGKYTFWKNKKDNGGGAVFLGMGRSPGYYTQNEYSEMHQNYWTAVPVTIPIGNSIFWDIMPGALVDFGFEENLKKTTAWGFTYSSRVAIYKVIPETAIVGEIYGTEGKAYSQPEYKAGLRWEPNAWITLAGTYGAALNGEKGAGFELGIVIYTPQFLKKDFIKNNTITF</sequence>
<feature type="chain" id="PRO_5012579474" description="MetA-pathway of phenol degradation" evidence="1">
    <location>
        <begin position="22"/>
        <end position="254"/>
    </location>
</feature>
<evidence type="ECO:0000313" key="3">
    <source>
        <dbReference type="Proteomes" id="UP000198384"/>
    </source>
</evidence>
<gene>
    <name evidence="2" type="ORF">SAMN06265371_11032</name>
</gene>
<organism evidence="2 3">
    <name type="scientific">Lutibacter agarilyticus</name>
    <dbReference type="NCBI Taxonomy" id="1109740"/>
    <lineage>
        <taxon>Bacteria</taxon>
        <taxon>Pseudomonadati</taxon>
        <taxon>Bacteroidota</taxon>
        <taxon>Flavobacteriia</taxon>
        <taxon>Flavobacteriales</taxon>
        <taxon>Flavobacteriaceae</taxon>
        <taxon>Lutibacter</taxon>
    </lineage>
</organism>
<evidence type="ECO:0000313" key="2">
    <source>
        <dbReference type="EMBL" id="SNR72505.1"/>
    </source>
</evidence>
<proteinExistence type="predicted"/>
<evidence type="ECO:0000256" key="1">
    <source>
        <dbReference type="SAM" id="SignalP"/>
    </source>
</evidence>
<protein>
    <recommendedName>
        <fullName evidence="4">MetA-pathway of phenol degradation</fullName>
    </recommendedName>
</protein>
<dbReference type="EMBL" id="FZNT01000010">
    <property type="protein sequence ID" value="SNR72505.1"/>
    <property type="molecule type" value="Genomic_DNA"/>
</dbReference>
<dbReference type="OrthoDB" id="680231at2"/>
<keyword evidence="1" id="KW-0732">Signal</keyword>
<dbReference type="RefSeq" id="WP_141119731.1">
    <property type="nucleotide sequence ID" value="NZ_FZNT01000010.1"/>
</dbReference>
<keyword evidence="3" id="KW-1185">Reference proteome</keyword>
<name>A0A238YMW9_9FLAO</name>
<dbReference type="Proteomes" id="UP000198384">
    <property type="component" value="Unassembled WGS sequence"/>
</dbReference>
<accession>A0A238YMW9</accession>